<proteinExistence type="predicted"/>
<dbReference type="KEGG" id="grc:GI584_17380"/>
<dbReference type="EMBL" id="CP045915">
    <property type="protein sequence ID" value="QGH35710.1"/>
    <property type="molecule type" value="Genomic_DNA"/>
</dbReference>
<gene>
    <name evidence="1" type="ORF">GI584_17380</name>
</gene>
<keyword evidence="2" id="KW-1185">Reference proteome</keyword>
<sequence length="60" mass="6718">MLKLTSLLFFALALIGCSQEETINFEDANLEAAIESELGESFLEEEVESVTELNLSERIH</sequence>
<accession>A0A5Q2TPN4</accession>
<evidence type="ECO:0000313" key="1">
    <source>
        <dbReference type="EMBL" id="QGH35710.1"/>
    </source>
</evidence>
<dbReference type="AlphaFoldDB" id="A0A5Q2TPN4"/>
<dbReference type="PROSITE" id="PS51257">
    <property type="entry name" value="PROKAR_LIPOPROTEIN"/>
    <property type="match status" value="1"/>
</dbReference>
<name>A0A5Q2TPN4_9BACI</name>
<dbReference type="Proteomes" id="UP000339690">
    <property type="component" value="Chromosome"/>
</dbReference>
<evidence type="ECO:0000313" key="2">
    <source>
        <dbReference type="Proteomes" id="UP000339690"/>
    </source>
</evidence>
<organism evidence="1 2">
    <name type="scientific">Gracilibacillus salitolerans</name>
    <dbReference type="NCBI Taxonomy" id="2663022"/>
    <lineage>
        <taxon>Bacteria</taxon>
        <taxon>Bacillati</taxon>
        <taxon>Bacillota</taxon>
        <taxon>Bacilli</taxon>
        <taxon>Bacillales</taxon>
        <taxon>Bacillaceae</taxon>
        <taxon>Gracilibacillus</taxon>
    </lineage>
</organism>
<reference evidence="1 2" key="1">
    <citation type="submission" date="2019-11" db="EMBL/GenBank/DDBJ databases">
        <title>Gracilibacillus salitolerans sp. nov., a moderate halophile isolated from a saline soil in northwest China.</title>
        <authorList>
            <person name="Gan L."/>
        </authorList>
    </citation>
    <scope>NUCLEOTIDE SEQUENCE [LARGE SCALE GENOMIC DNA]</scope>
    <source>
        <strain evidence="1 2">SCU50</strain>
    </source>
</reference>
<protein>
    <submittedName>
        <fullName evidence="1">Uncharacterized protein</fullName>
    </submittedName>
</protein>